<keyword evidence="3" id="KW-1185">Reference proteome</keyword>
<protein>
    <recommendedName>
        <fullName evidence="1">EF-hand domain-containing protein</fullName>
    </recommendedName>
</protein>
<dbReference type="AlphaFoldDB" id="R4X213"/>
<organism evidence="2 3">
    <name type="scientific">Caballeronia insecticola</name>
    <dbReference type="NCBI Taxonomy" id="758793"/>
    <lineage>
        <taxon>Bacteria</taxon>
        <taxon>Pseudomonadati</taxon>
        <taxon>Pseudomonadota</taxon>
        <taxon>Betaproteobacteria</taxon>
        <taxon>Burkholderiales</taxon>
        <taxon>Burkholderiaceae</taxon>
        <taxon>Caballeronia</taxon>
    </lineage>
</organism>
<dbReference type="PATRIC" id="fig|758793.3.peg.3568"/>
<gene>
    <name evidence="2" type="ORF">BRPE64_BCDS06610</name>
</gene>
<reference evidence="2 3" key="2">
    <citation type="journal article" date="2018" name="Int. J. Syst. Evol. Microbiol.">
        <title>Burkholderia insecticola sp. nov., a gut symbiotic bacterium of the bean bug Riptortus pedestris.</title>
        <authorList>
            <person name="Takeshita K."/>
            <person name="Tamaki H."/>
            <person name="Ohbayashi T."/>
            <person name="Meng X.-Y."/>
            <person name="Sone T."/>
            <person name="Mitani Y."/>
            <person name="Peeters C."/>
            <person name="Kikuchi Y."/>
            <person name="Vandamme P."/>
        </authorList>
    </citation>
    <scope>NUCLEOTIDE SEQUENCE [LARGE SCALE GENOMIC DNA]</scope>
    <source>
        <strain evidence="2">RPE64</strain>
    </source>
</reference>
<reference evidence="2 3" key="1">
    <citation type="journal article" date="2013" name="Genome Announc.">
        <title>Complete Genome Sequence of Burkholderia sp. Strain RPE64, Bacterial Symbiont of the Bean Bug Riptortus pedestris.</title>
        <authorList>
            <person name="Shibata T.F."/>
            <person name="Maeda T."/>
            <person name="Nikoh N."/>
            <person name="Yamaguchi K."/>
            <person name="Oshima K."/>
            <person name="Hattori M."/>
            <person name="Nishiyama T."/>
            <person name="Hasebe M."/>
            <person name="Fukatsu T."/>
            <person name="Kikuchi Y."/>
            <person name="Shigenobu S."/>
        </authorList>
    </citation>
    <scope>NUCLEOTIDE SEQUENCE [LARGE SCALE GENOMIC DNA]</scope>
</reference>
<evidence type="ECO:0000313" key="2">
    <source>
        <dbReference type="EMBL" id="BAN25322.1"/>
    </source>
</evidence>
<dbReference type="GO" id="GO:0005509">
    <property type="term" value="F:calcium ion binding"/>
    <property type="evidence" value="ECO:0007669"/>
    <property type="project" value="InterPro"/>
</dbReference>
<dbReference type="PROSITE" id="PS50222">
    <property type="entry name" value="EF_HAND_2"/>
    <property type="match status" value="1"/>
</dbReference>
<dbReference type="SUPFAM" id="SSF47473">
    <property type="entry name" value="EF-hand"/>
    <property type="match status" value="1"/>
</dbReference>
<accession>R4X213</accession>
<dbReference type="HOGENOM" id="CLU_137947_1_0_4"/>
<feature type="domain" description="EF-hand" evidence="1">
    <location>
        <begin position="101"/>
        <end position="136"/>
    </location>
</feature>
<dbReference type="STRING" id="758793.BRPE64_BCDS06610"/>
<dbReference type="InterPro" id="IPR002048">
    <property type="entry name" value="EF_hand_dom"/>
</dbReference>
<dbReference type="InterPro" id="IPR011992">
    <property type="entry name" value="EF-hand-dom_pair"/>
</dbReference>
<dbReference type="KEGG" id="buo:BRPE64_BCDS06610"/>
<dbReference type="Proteomes" id="UP000013966">
    <property type="component" value="Chromosome 2"/>
</dbReference>
<sequence length="137" mass="15260">MKYDDMIHRFPEIAFATRLNRMASAFTFVGIRIRERTMRKILVLLAACAACVTSGAALAQTATQPMGASPRVERALGQLQTRFTSANTTHDGKLTREQASTGMPMVAKHFDEIDTQKNGYVTLPQIEAFMREHAAQR</sequence>
<dbReference type="EMBL" id="AP013059">
    <property type="protein sequence ID" value="BAN25322.1"/>
    <property type="molecule type" value="Genomic_DNA"/>
</dbReference>
<proteinExistence type="predicted"/>
<evidence type="ECO:0000259" key="1">
    <source>
        <dbReference type="PROSITE" id="PS50222"/>
    </source>
</evidence>
<dbReference type="Gene3D" id="1.10.238.10">
    <property type="entry name" value="EF-hand"/>
    <property type="match status" value="1"/>
</dbReference>
<evidence type="ECO:0000313" key="3">
    <source>
        <dbReference type="Proteomes" id="UP000013966"/>
    </source>
</evidence>
<name>R4X213_9BURK</name>